<dbReference type="Proteomes" id="UP001276659">
    <property type="component" value="Unassembled WGS sequence"/>
</dbReference>
<dbReference type="GO" id="GO:0031966">
    <property type="term" value="C:mitochondrial membrane"/>
    <property type="evidence" value="ECO:0007669"/>
    <property type="project" value="UniProtKB-SubCell"/>
</dbReference>
<protein>
    <recommendedName>
        <fullName evidence="10">Mitochondrial carrier</fullName>
    </recommendedName>
</protein>
<accession>A0AAD9Z4X7</accession>
<dbReference type="PANTHER" id="PTHR24089">
    <property type="entry name" value="SOLUTE CARRIER FAMILY 25"/>
    <property type="match status" value="1"/>
</dbReference>
<dbReference type="Gene3D" id="1.50.40.10">
    <property type="entry name" value="Mitochondrial carrier domain"/>
    <property type="match status" value="1"/>
</dbReference>
<evidence type="ECO:0000313" key="8">
    <source>
        <dbReference type="EMBL" id="KAK3171496.1"/>
    </source>
</evidence>
<evidence type="ECO:0000256" key="7">
    <source>
        <dbReference type="SAM" id="MobiDB-lite"/>
    </source>
</evidence>
<dbReference type="SUPFAM" id="SSF103506">
    <property type="entry name" value="Mitochondrial carrier"/>
    <property type="match status" value="1"/>
</dbReference>
<keyword evidence="4" id="KW-0496">Mitochondrion</keyword>
<proteinExistence type="predicted"/>
<evidence type="ECO:0000256" key="1">
    <source>
        <dbReference type="ARBA" id="ARBA00004325"/>
    </source>
</evidence>
<keyword evidence="6" id="KW-0472">Membrane</keyword>
<evidence type="ECO:0000256" key="4">
    <source>
        <dbReference type="ARBA" id="ARBA00022792"/>
    </source>
</evidence>
<evidence type="ECO:0000256" key="3">
    <source>
        <dbReference type="ARBA" id="ARBA00022737"/>
    </source>
</evidence>
<comment type="subcellular location">
    <subcellularLocation>
        <location evidence="1">Mitochondrion membrane</location>
    </subcellularLocation>
</comment>
<keyword evidence="9" id="KW-1185">Reference proteome</keyword>
<dbReference type="EMBL" id="JASNWA010000008">
    <property type="protein sequence ID" value="KAK3171496.1"/>
    <property type="molecule type" value="Genomic_DNA"/>
</dbReference>
<feature type="region of interest" description="Disordered" evidence="7">
    <location>
        <begin position="108"/>
        <end position="202"/>
    </location>
</feature>
<organism evidence="8 9">
    <name type="scientific">Lepraria neglecta</name>
    <dbReference type="NCBI Taxonomy" id="209136"/>
    <lineage>
        <taxon>Eukaryota</taxon>
        <taxon>Fungi</taxon>
        <taxon>Dikarya</taxon>
        <taxon>Ascomycota</taxon>
        <taxon>Pezizomycotina</taxon>
        <taxon>Lecanoromycetes</taxon>
        <taxon>OSLEUM clade</taxon>
        <taxon>Lecanoromycetidae</taxon>
        <taxon>Lecanorales</taxon>
        <taxon>Lecanorineae</taxon>
        <taxon>Stereocaulaceae</taxon>
        <taxon>Lepraria</taxon>
    </lineage>
</organism>
<keyword evidence="2" id="KW-0812">Transmembrane</keyword>
<dbReference type="AlphaFoldDB" id="A0AAD9Z4X7"/>
<keyword evidence="4" id="KW-0999">Mitochondrion inner membrane</keyword>
<feature type="region of interest" description="Disordered" evidence="7">
    <location>
        <begin position="1"/>
        <end position="44"/>
    </location>
</feature>
<dbReference type="InterPro" id="IPR023395">
    <property type="entry name" value="MCP_dom_sf"/>
</dbReference>
<gene>
    <name evidence="8" type="ORF">OEA41_003580</name>
</gene>
<keyword evidence="3" id="KW-0677">Repeat</keyword>
<name>A0AAD9Z4X7_9LECA</name>
<evidence type="ECO:0000256" key="6">
    <source>
        <dbReference type="ARBA" id="ARBA00023136"/>
    </source>
</evidence>
<keyword evidence="5" id="KW-1133">Transmembrane helix</keyword>
<comment type="caution">
    <text evidence="8">The sequence shown here is derived from an EMBL/GenBank/DDBJ whole genome shotgun (WGS) entry which is preliminary data.</text>
</comment>
<evidence type="ECO:0000256" key="5">
    <source>
        <dbReference type="ARBA" id="ARBA00022989"/>
    </source>
</evidence>
<evidence type="ECO:0000256" key="2">
    <source>
        <dbReference type="ARBA" id="ARBA00022692"/>
    </source>
</evidence>
<evidence type="ECO:0000313" key="9">
    <source>
        <dbReference type="Proteomes" id="UP001276659"/>
    </source>
</evidence>
<evidence type="ECO:0008006" key="10">
    <source>
        <dbReference type="Google" id="ProtNLM"/>
    </source>
</evidence>
<feature type="compositionally biased region" description="Polar residues" evidence="7">
    <location>
        <begin position="25"/>
        <end position="44"/>
    </location>
</feature>
<sequence>MSSPREGPNPLRPYYIPPSVGNPPDVSQNASSAANLGSKHASTSINSFGSSARNILADMDYSDYISDSGPSGTEVMKALVEQALWKYMSVFLAQPFEVAKTVLQVQLAGQGQNPGSKFVSEDDMRRRPGNYRRHSNESGSDESDPDSDSYFTSSAPMAHTPTRSSTRSSRPRRWHGSPEPDGVPRVHTPQPPPSRSKSSAHTLELKSSSSVLAVLSSLWQAEGSWGIWKGTNSTYIHSILLSTITSFVRSFLSALLSLPDPGLSFTGSPSSTFAGGLDILSSPSPLSSLAVAVSAAGIAGIILAPLDIARTKLILTPSTHPPRSVIATLQSLPSWTLPFSIAPTAILHSTLPTLISVSTPLLLRSKMGIDPLLTPNMYTIATFFGQAFELGVKLPIETVLRRGQMEFARTTSKGKEMQTVVEVGPYKGLFGTMHSIIYEEGERRVPAELVKGTAGSPAMKLGKLDQDRRKRKGQGFEGLWRGWRVGMWGLVGVWGAATLGGVGGKGGEF</sequence>
<reference evidence="8" key="1">
    <citation type="submission" date="2022-11" db="EMBL/GenBank/DDBJ databases">
        <title>Chromosomal genome sequence assembly and mating type (MAT) locus characterization of the leprose asexual lichenized fungus Lepraria neglecta (Nyl.) Erichsen.</title>
        <authorList>
            <person name="Allen J.L."/>
            <person name="Pfeffer B."/>
        </authorList>
    </citation>
    <scope>NUCLEOTIDE SEQUENCE</scope>
    <source>
        <strain evidence="8">Allen 5258</strain>
    </source>
</reference>